<dbReference type="AlphaFoldDB" id="A0A6C2YTH0"/>
<evidence type="ECO:0000256" key="1">
    <source>
        <dbReference type="ARBA" id="ARBA00045876"/>
    </source>
</evidence>
<evidence type="ECO:0000313" key="3">
    <source>
        <dbReference type="Proteomes" id="UP000464378"/>
    </source>
</evidence>
<evidence type="ECO:0000313" key="2">
    <source>
        <dbReference type="EMBL" id="VIP04681.1"/>
    </source>
</evidence>
<comment type="function">
    <text evidence="1">Catalyzes the hydroxylation of the N(6)-(4-aminobutyl)-L-lysine intermediate produced by deoxyhypusine synthase/DHPS on a critical lysine of the eukaryotic translation initiation factor 5A/eIF-5A. This is the second step of the post-translational modification of that lysine into an unusual amino acid residue named hypusine. Hypusination is unique to mature eIF-5A factor and is essential for its function.</text>
</comment>
<name>A0A6C2YTH0_9BACT</name>
<dbReference type="SMART" id="SM00567">
    <property type="entry name" value="EZ_HEAT"/>
    <property type="match status" value="4"/>
</dbReference>
<dbReference type="KEGG" id="tim:GMBLW1_45120"/>
<dbReference type="RefSeq" id="WP_162659729.1">
    <property type="nucleotide sequence ID" value="NZ_LR593887.1"/>
</dbReference>
<dbReference type="Proteomes" id="UP000464378">
    <property type="component" value="Chromosome"/>
</dbReference>
<dbReference type="EMBL" id="LR593887">
    <property type="protein sequence ID" value="VTS06721.1"/>
    <property type="molecule type" value="Genomic_DNA"/>
</dbReference>
<gene>
    <name evidence="2" type="ORF">GMBLW1_45120</name>
</gene>
<keyword evidence="3" id="KW-1185">Reference proteome</keyword>
<dbReference type="SUPFAM" id="SSF48371">
    <property type="entry name" value="ARM repeat"/>
    <property type="match status" value="1"/>
</dbReference>
<accession>A0A6C2YTH0</accession>
<sequence>MNATRLILLVGVLLGTSASVYGQNPKWKIQDQTVAEWAKQLRSMDADERLEAVSVLRFAGVHATVALAPLIVCLQDEDARIRRNAAVAIGRIGPKAKSAVPGLTKLLGDSEPVVRNNALQALGRIGPSAKSATSALAPLFEDSTELLRVRAMETLLLIDPSQKRAAIERLQAYLGNEINDTEIRLEAVLILSRHDVAAAKAGQPLLAAAWETSENLQKVRIAVAWCRIDPTQTMRMLPIMEKMIENIEESERARIEAISALHQLAPKRLPDVTGQLVEWSKSGTDAVRLAAMETLWQISPKAAQTAGIP</sequence>
<dbReference type="PANTHER" id="PTHR12697:SF5">
    <property type="entry name" value="DEOXYHYPUSINE HYDROXYLASE"/>
    <property type="match status" value="1"/>
</dbReference>
<dbReference type="EMBL" id="LR586016">
    <property type="protein sequence ID" value="VIP04681.1"/>
    <property type="molecule type" value="Genomic_DNA"/>
</dbReference>
<organism evidence="2">
    <name type="scientific">Tuwongella immobilis</name>
    <dbReference type="NCBI Taxonomy" id="692036"/>
    <lineage>
        <taxon>Bacteria</taxon>
        <taxon>Pseudomonadati</taxon>
        <taxon>Planctomycetota</taxon>
        <taxon>Planctomycetia</taxon>
        <taxon>Gemmatales</taxon>
        <taxon>Gemmataceae</taxon>
        <taxon>Tuwongella</taxon>
    </lineage>
</organism>
<dbReference type="InParanoid" id="A0A6C2YTH0"/>
<dbReference type="PANTHER" id="PTHR12697">
    <property type="entry name" value="PBS LYASE HEAT-LIKE PROTEIN"/>
    <property type="match status" value="1"/>
</dbReference>
<reference evidence="2" key="1">
    <citation type="submission" date="2019-04" db="EMBL/GenBank/DDBJ databases">
        <authorList>
            <consortium name="Science for Life Laboratories"/>
        </authorList>
    </citation>
    <scope>NUCLEOTIDE SEQUENCE</scope>
    <source>
        <strain evidence="2">MBLW1</strain>
    </source>
</reference>
<proteinExistence type="predicted"/>
<dbReference type="PROSITE" id="PS50077">
    <property type="entry name" value="HEAT_REPEAT"/>
    <property type="match status" value="1"/>
</dbReference>
<dbReference type="GO" id="GO:0016491">
    <property type="term" value="F:oxidoreductase activity"/>
    <property type="evidence" value="ECO:0007669"/>
    <property type="project" value="TreeGrafter"/>
</dbReference>
<dbReference type="InterPro" id="IPR021133">
    <property type="entry name" value="HEAT_type_2"/>
</dbReference>
<dbReference type="InterPro" id="IPR004155">
    <property type="entry name" value="PBS_lyase_HEAT"/>
</dbReference>
<evidence type="ECO:0008006" key="4">
    <source>
        <dbReference type="Google" id="ProtNLM"/>
    </source>
</evidence>
<dbReference type="InterPro" id="IPR016024">
    <property type="entry name" value="ARM-type_fold"/>
</dbReference>
<dbReference type="InterPro" id="IPR011989">
    <property type="entry name" value="ARM-like"/>
</dbReference>
<protein>
    <recommendedName>
        <fullName evidence="4">HEAT repeat domain-containing protein</fullName>
    </recommendedName>
</protein>
<dbReference type="Gene3D" id="1.25.10.10">
    <property type="entry name" value="Leucine-rich Repeat Variant"/>
    <property type="match status" value="2"/>
</dbReference>
<dbReference type="Pfam" id="PF13646">
    <property type="entry name" value="HEAT_2"/>
    <property type="match status" value="2"/>
</dbReference>